<evidence type="ECO:0000259" key="5">
    <source>
        <dbReference type="Pfam" id="PF06165"/>
    </source>
</evidence>
<dbReference type="SUPFAM" id="SSF74650">
    <property type="entry name" value="Galactose mutarotase-like"/>
    <property type="match status" value="2"/>
</dbReference>
<dbReference type="Gene3D" id="1.50.10.10">
    <property type="match status" value="1"/>
</dbReference>
<protein>
    <submittedName>
        <fullName evidence="8">Glucoamylase family protein</fullName>
    </submittedName>
</protein>
<evidence type="ECO:0000313" key="9">
    <source>
        <dbReference type="Proteomes" id="UP001225378"/>
    </source>
</evidence>
<organism evidence="8 9">
    <name type="scientific">Methylomarinum roseum</name>
    <dbReference type="NCBI Taxonomy" id="3067653"/>
    <lineage>
        <taxon>Bacteria</taxon>
        <taxon>Pseudomonadati</taxon>
        <taxon>Pseudomonadota</taxon>
        <taxon>Gammaproteobacteria</taxon>
        <taxon>Methylococcales</taxon>
        <taxon>Methylococcaceae</taxon>
        <taxon>Methylomarinum</taxon>
    </lineage>
</organism>
<dbReference type="PANTHER" id="PTHR37469:SF2">
    <property type="entry name" value="CELLOBIONIC ACID PHOSPHORYLASE"/>
    <property type="match status" value="1"/>
</dbReference>
<dbReference type="InterPro" id="IPR037824">
    <property type="entry name" value="GH94N_2_NdvB"/>
</dbReference>
<keyword evidence="4" id="KW-0812">Transmembrane</keyword>
<feature type="transmembrane region" description="Helical" evidence="4">
    <location>
        <begin position="832"/>
        <end position="855"/>
    </location>
</feature>
<feature type="transmembrane region" description="Helical" evidence="4">
    <location>
        <begin position="942"/>
        <end position="972"/>
    </location>
</feature>
<feature type="coiled-coil region" evidence="3">
    <location>
        <begin position="1299"/>
        <end position="1326"/>
    </location>
</feature>
<evidence type="ECO:0000256" key="4">
    <source>
        <dbReference type="SAM" id="Phobius"/>
    </source>
</evidence>
<dbReference type="CDD" id="cd11756">
    <property type="entry name" value="GH94N_ChvB_NdvB_1_like"/>
    <property type="match status" value="1"/>
</dbReference>
<dbReference type="InterPro" id="IPR037820">
    <property type="entry name" value="GH94N_NdvB"/>
</dbReference>
<keyword evidence="4" id="KW-1133">Transmembrane helix</keyword>
<name>A0AAU7NTC0_9GAMM</name>
<dbReference type="InterPro" id="IPR008928">
    <property type="entry name" value="6-hairpin_glycosidase_sf"/>
</dbReference>
<feature type="transmembrane region" description="Helical" evidence="4">
    <location>
        <begin position="891"/>
        <end position="908"/>
    </location>
</feature>
<reference evidence="8 9" key="1">
    <citation type="journal article" date="2024" name="Microbiology">
        <title>Methylomarinum rosea sp. nov., a novel halophilic methanotrophic bacterium from the hypersaline Lake Elton.</title>
        <authorList>
            <person name="Suleimanov R.Z."/>
            <person name="Oshkin I.Y."/>
            <person name="Danilova O.V."/>
            <person name="Suzina N.E."/>
            <person name="Dedysh S.N."/>
        </authorList>
    </citation>
    <scope>NUCLEOTIDE SEQUENCE [LARGE SCALE GENOMIC DNA]</scope>
    <source>
        <strain evidence="8 9">Ch1-1</strain>
    </source>
</reference>
<keyword evidence="4" id="KW-0472">Membrane</keyword>
<dbReference type="CDD" id="cd11753">
    <property type="entry name" value="GH94N_ChvB_NdvB_2_like"/>
    <property type="match status" value="1"/>
</dbReference>
<feature type="transmembrane region" description="Helical" evidence="4">
    <location>
        <begin position="442"/>
        <end position="465"/>
    </location>
</feature>
<dbReference type="Pfam" id="PF06165">
    <property type="entry name" value="GH94_b-supersand"/>
    <property type="match status" value="2"/>
</dbReference>
<feature type="domain" description="Glycosyl hydrolase 94 supersandwich" evidence="5">
    <location>
        <begin position="2110"/>
        <end position="2380"/>
    </location>
</feature>
<feature type="domain" description="Glycosyl hydrolase 94 catalytic" evidence="7">
    <location>
        <begin position="2394"/>
        <end position="2817"/>
    </location>
</feature>
<dbReference type="EMBL" id="CP157743">
    <property type="protein sequence ID" value="XBS20195.1"/>
    <property type="molecule type" value="Genomic_DNA"/>
</dbReference>
<dbReference type="Pfam" id="PF17167">
    <property type="entry name" value="Glyco_hydro_94"/>
    <property type="match status" value="1"/>
</dbReference>
<dbReference type="GO" id="GO:0016757">
    <property type="term" value="F:glycosyltransferase activity"/>
    <property type="evidence" value="ECO:0007669"/>
    <property type="project" value="UniProtKB-KW"/>
</dbReference>
<feature type="transmembrane region" description="Helical" evidence="4">
    <location>
        <begin position="807"/>
        <end position="826"/>
    </location>
</feature>
<dbReference type="Pfam" id="PF10091">
    <property type="entry name" value="Glycoamylase"/>
    <property type="match status" value="1"/>
</dbReference>
<dbReference type="InterPro" id="IPR052047">
    <property type="entry name" value="GH94_Enzymes"/>
</dbReference>
<dbReference type="Gene3D" id="2.60.420.10">
    <property type="entry name" value="Maltose phosphorylase, domain 3"/>
    <property type="match status" value="1"/>
</dbReference>
<dbReference type="GO" id="GO:0005975">
    <property type="term" value="P:carbohydrate metabolic process"/>
    <property type="evidence" value="ECO:0007669"/>
    <property type="project" value="InterPro"/>
</dbReference>
<dbReference type="Gene3D" id="2.70.98.40">
    <property type="entry name" value="Glycoside hydrolase, family 65, N-terminal domain"/>
    <property type="match status" value="2"/>
</dbReference>
<dbReference type="GO" id="GO:0030246">
    <property type="term" value="F:carbohydrate binding"/>
    <property type="evidence" value="ECO:0007669"/>
    <property type="project" value="InterPro"/>
</dbReference>
<keyword evidence="1" id="KW-0328">Glycosyltransferase</keyword>
<proteinExistence type="predicted"/>
<sequence>MARRRDQRRRVRLDHPGGDEAPIRFELFSTERLEQHAVSLAKAQKISDRNKGKQLIPRVRENSWVLLEAYQAVAKEVRGQHSITPAAEWLLDNFHVIEEQVADIQIDLPESYYRELPKLAEGVLAGYPRIYGIAWALVAHTDSRFDPGLLTHFVRAYQNVQPLTLGELWAIPITLRVLLVENLRRLAVRIMRSQNGRRLADEYVDQVEQHAAQSDKAELPLPVPELPAAELRQAYAVQILQRSHDPHSGTALSLDFLNDWLDEQGVSLDEIVHREHAGQIADNWTVRNIIISMRAITAFEWPRFVEEASLVDACLRTHEGYAAMDFLTRDRYRHAIEDLAKRSPYSEVEIARRVIAKVQGAKEQFPSDERLQEPGYYLISAGRYAFEPEVGFRPSFKQWLLRAYIAHTEFAYVGSLGLATLLLMTLLSSVCIAAGLSGFQLFLLMLLGAFPASDIAVGLLNRLIIAGFPPFHLPRLDLKDGGVPQSLSTYVVVPTLFTSESGVKEQVEQMEIRYLSNPDGEVRFALLSDWRDAEQETLPNDEQLLNIATSAVAALNAKYGEQRFFVFHRKRLWNPGEGKWMGWERKRGKLHEFNRLLRGAVDTSFLPIDGKPAVAPPGVCYVITLDADTKLPMGIVAQLVGVAAHPLNRPVFDSKSQRVVNGYGILQPRVTSTLPQRQERSLFHRMFAGASGTDAYASSVSELYQDLFALGTYSGKGLYHVDSFEAALAGRVPDNTQLSHDLFESVYVRCALVNDLEFFEEFPSHTEVAASREHRWARGDWQLLPWIFGTRGKDLPMIGRWKMLDNLRRSLSAPAAFFMLVASWTIPHAPQAFLVGFVLAAIGLPAIMASMGIFIWPRPGISLGTHLRAAVENVLWALGNSLVALTLLAQHAWMMLDAIGSTLVRLFITRRQLLRWVTALQAKETAGHALTSLIRPLSHSSIVVIGAGGIVLFLNPAGIMFAAPFLLLWWLAPVIARGLSLPPGLDRAESLQPEDTVQLRLTGRRIWRFFTTFVTAEENHLPPDNFQETPDPVIAHRSSPTNFGLYLLSVAAARDFGWLGLIDTVDRLEATLTTLNALPRLHGHFYNWYDTRDLHMLEPRYVSTVDSGNLAAHLLALAEVCRETLRRPLALATAQTGLTDTCRLFMAALAEITDDRRTHTVTLKELRQQGTVLEELLASHPADLAGWSHLWRQLTLVADTQLDLARAYADERGDADDSEVLAWATLLRDDIRSHARDVESLVPWINFAGPLPAGLRKQLTLDLRLSDFSGCYALALAEFEVMPEGILALDEKNALAVLLRRAGEQADQLTKRLEGMTAQLETLFQEMDFRFLYDPDCHMFSLGYRVTEGALDTSYYDLLASEARLSSFIAIAKRDVPSAHWLHLGRRVTRAAHGAVLLSWSGSMFEYLMPSLVTFTPRYSLLDQTCRLVVQRQIEYGQERGVPWGISESAFNGRDLFLTYQYAAFGVPGLGMKRGLGEELVVAPYATALAAMYLPHAAVENFARLQKEGALGRFGFYEALDYTPIRLAEGQRVAVVRCYMAHHQGMSLVAFTNAVHDGAMRHRFHRAPLIQAADLLLQERIPRGAESSTLPLLQALAEVKETVQPPVRRVPSPMSSAPSTHLLSNGRYSVMITAAGSGYSLWRNLAVTRWREDVTKDAWGSYLYLRDVASNQVWSAGYQPTAKPPDGYEVLFVEDRARITRTDGDLVSTLEIVVSPEDDAEIRRLSLTNNGMRTREIEITSYAEVVLAAMPADISHPAFSNLFVHTEFLSHSHALIAQRRQRAASGPNLWAVHVLAERQTGDGLQYETDRARFVGRGQTLREPIAVMDGRPLTNTVGAVLDPIFSLRTRVSIAAGATVHVTFTTLVAASRQAAEELADKYHNVSVWDRVSALAWTHAHVQLHYLRTKPDEAQLFQDLANHLIYADSSLRPPNKLMRMNTLNVTELWRFGISGDRPIVLLRVTEPEDRAIVEQLLRAHEYWCIKGLAVDLVILNEKELSYADDLQTLLEGMVRENQAHSGHHEHNGQAGIFVLRIDQISSEQRRLLQTAARAELVSSRGTLAEQLLRRRRPGGDFIAPKALSAPDADSPALALPSLECFNGLGGFAENGSEYVIVLDQGQWTPAPWVNVIANAEFGFMVSELGSGCTWSGNSRENQLTPWSNDPVSDPPGEVFYLRDDETNELWSPTVLPIRVDNASYLIRHGQGYSRFEHASHGIHSELLQFVSPDDPVKISVLTLTNVSGRARKLTVAAYVEWVLGASRSVTAAHVITEHDPETGALFAYNSWDAEFGQRIAFADLGGLQSGWTADRVEFIGRNGCLDAPAGLLAVKALKNRAGAGLDPCAAMESEIELESNGRAEIVFLLGQGNDRGHARELVRRYRATDMASIFIQVKQSWEQVLGKVQVKTPDQELDLLLNRWLLYQSLSCRLWARAAFYQVGGAFGFRDQLQDCMALAVARPDLTRAHLLRAAARQFNEGDVQHWWHPPTGRGVRTRFSDDRIWLPYAVSHYIKVSGDFEVLDERVPFLEGPMLEPEQDDAYYQPTESLQQASLFEHCARTLDLSLATGSHGLPLMGSGDWNDGMNRVGNQGKGESVWLAWFLIATLSEFASVAERRGAWERASRWRAHASQLKAAVEAEGWDGAWYRRAYYDDGTPLGSAVNSECRIDSIAQSWGVMSGAAETERARRAMASVREYLVRYGDDLILLFTPPFDNTERDPGYIKSYPPGIRENGGQYTHAAIWSVIAFAMLGEGDQAAELLRILNPVKRTSTRTGVYAYKVEPYVLAADIYAEPPHVRRGGWTWYTGAAGWFYRAGMEWILGLNVRADKLVFDPCIPKSWSGYSIVYQHETTRYEISVENPNGVARGIAMIELDGVRQTNGNSITLQEDKQLHQVRVVLG</sequence>
<evidence type="ECO:0000256" key="3">
    <source>
        <dbReference type="SAM" id="Coils"/>
    </source>
</evidence>
<dbReference type="RefSeq" id="WP_349431530.1">
    <property type="nucleotide sequence ID" value="NZ_CP157743.1"/>
</dbReference>
<dbReference type="Proteomes" id="UP001225378">
    <property type="component" value="Chromosome"/>
</dbReference>
<dbReference type="InterPro" id="IPR011013">
    <property type="entry name" value="Gal_mutarotase_sf_dom"/>
</dbReference>
<keyword evidence="3" id="KW-0175">Coiled coil</keyword>
<evidence type="ECO:0000259" key="6">
    <source>
        <dbReference type="Pfam" id="PF10091"/>
    </source>
</evidence>
<dbReference type="KEGG" id="mech:Q9L42_017860"/>
<gene>
    <name evidence="8" type="ORF">Q9L42_017860</name>
</gene>
<keyword evidence="2" id="KW-0808">Transferase</keyword>
<evidence type="ECO:0000259" key="7">
    <source>
        <dbReference type="Pfam" id="PF17167"/>
    </source>
</evidence>
<dbReference type="InterPro" id="IPR037018">
    <property type="entry name" value="GH65_N"/>
</dbReference>
<dbReference type="InterPro" id="IPR019282">
    <property type="entry name" value="Glycoamylase-like_cons_dom"/>
</dbReference>
<keyword evidence="9" id="KW-1185">Reference proteome</keyword>
<dbReference type="Gene3D" id="1.50.10.140">
    <property type="match status" value="2"/>
</dbReference>
<feature type="transmembrane region" description="Helical" evidence="4">
    <location>
        <begin position="410"/>
        <end position="436"/>
    </location>
</feature>
<dbReference type="InterPro" id="IPR033432">
    <property type="entry name" value="GH94_catalytic"/>
</dbReference>
<feature type="domain" description="Glycosyl hydrolase 94 supersandwich" evidence="5">
    <location>
        <begin position="1607"/>
        <end position="1882"/>
    </location>
</feature>
<feature type="domain" description="Glycoamylase-like" evidence="6">
    <location>
        <begin position="1355"/>
        <end position="1567"/>
    </location>
</feature>
<dbReference type="SUPFAM" id="SSF48208">
    <property type="entry name" value="Six-hairpin glycosidases"/>
    <property type="match status" value="1"/>
</dbReference>
<accession>A0AAU7NTC0</accession>
<dbReference type="InterPro" id="IPR010383">
    <property type="entry name" value="Glyco_hydrolase_94_b-supersand"/>
</dbReference>
<evidence type="ECO:0000313" key="8">
    <source>
        <dbReference type="EMBL" id="XBS20195.1"/>
    </source>
</evidence>
<dbReference type="PANTHER" id="PTHR37469">
    <property type="entry name" value="CELLOBIONIC ACID PHOSPHORYLASE-RELATED"/>
    <property type="match status" value="1"/>
</dbReference>
<dbReference type="InterPro" id="IPR012341">
    <property type="entry name" value="6hp_glycosidase-like_sf"/>
</dbReference>
<dbReference type="SMART" id="SM01068">
    <property type="entry name" value="CBM_X"/>
    <property type="match status" value="2"/>
</dbReference>
<evidence type="ECO:0000256" key="1">
    <source>
        <dbReference type="ARBA" id="ARBA00022676"/>
    </source>
</evidence>
<evidence type="ECO:0000256" key="2">
    <source>
        <dbReference type="ARBA" id="ARBA00022679"/>
    </source>
</evidence>